<dbReference type="Pfam" id="PF07228">
    <property type="entry name" value="SpoIIE"/>
    <property type="match status" value="1"/>
</dbReference>
<evidence type="ECO:0000313" key="4">
    <source>
        <dbReference type="Proteomes" id="UP000219072"/>
    </source>
</evidence>
<dbReference type="InterPro" id="IPR001932">
    <property type="entry name" value="PPM-type_phosphatase-like_dom"/>
</dbReference>
<dbReference type="EMBL" id="OCNE01000008">
    <property type="protein sequence ID" value="SOD62930.1"/>
    <property type="molecule type" value="Genomic_DNA"/>
</dbReference>
<evidence type="ECO:0000256" key="1">
    <source>
        <dbReference type="ARBA" id="ARBA00022801"/>
    </source>
</evidence>
<dbReference type="InterPro" id="IPR036457">
    <property type="entry name" value="PPM-type-like_dom_sf"/>
</dbReference>
<dbReference type="Gene3D" id="3.60.40.10">
    <property type="entry name" value="PPM-type phosphatase domain"/>
    <property type="match status" value="1"/>
</dbReference>
<reference evidence="3 4" key="1">
    <citation type="submission" date="2017-09" db="EMBL/GenBank/DDBJ databases">
        <authorList>
            <person name="Ehlers B."/>
            <person name="Leendertz F.H."/>
        </authorList>
    </citation>
    <scope>NUCLEOTIDE SEQUENCE [LARGE SCALE GENOMIC DNA]</scope>
    <source>
        <strain evidence="3 4">CGMCC 4.7095</strain>
    </source>
</reference>
<evidence type="ECO:0000313" key="3">
    <source>
        <dbReference type="EMBL" id="SOD62930.1"/>
    </source>
</evidence>
<dbReference type="SUPFAM" id="SSF81606">
    <property type="entry name" value="PP2C-like"/>
    <property type="match status" value="1"/>
</dbReference>
<dbReference type="SMART" id="SM00331">
    <property type="entry name" value="PP2C_SIG"/>
    <property type="match status" value="1"/>
</dbReference>
<dbReference type="GO" id="GO:0016791">
    <property type="term" value="F:phosphatase activity"/>
    <property type="evidence" value="ECO:0007669"/>
    <property type="project" value="TreeGrafter"/>
</dbReference>
<proteinExistence type="predicted"/>
<protein>
    <submittedName>
        <fullName evidence="3">Serine phosphatase RsbU, regulator of sigma subunit</fullName>
    </submittedName>
</protein>
<dbReference type="Proteomes" id="UP000219072">
    <property type="component" value="Unassembled WGS sequence"/>
</dbReference>
<keyword evidence="4" id="KW-1185">Reference proteome</keyword>
<evidence type="ECO:0000259" key="2">
    <source>
        <dbReference type="SMART" id="SM00331"/>
    </source>
</evidence>
<keyword evidence="1" id="KW-0378">Hydrolase</keyword>
<organism evidence="3 4">
    <name type="scientific">Streptomyces zhaozhouensis</name>
    <dbReference type="NCBI Taxonomy" id="1300267"/>
    <lineage>
        <taxon>Bacteria</taxon>
        <taxon>Bacillati</taxon>
        <taxon>Actinomycetota</taxon>
        <taxon>Actinomycetes</taxon>
        <taxon>Kitasatosporales</taxon>
        <taxon>Streptomycetaceae</taxon>
        <taxon>Streptomyces</taxon>
    </lineage>
</organism>
<dbReference type="PANTHER" id="PTHR43156:SF2">
    <property type="entry name" value="STAGE II SPORULATION PROTEIN E"/>
    <property type="match status" value="1"/>
</dbReference>
<dbReference type="AlphaFoldDB" id="A0A286DWD3"/>
<sequence>MGRGSVTACSEAVVAMARSEEGQGTLALLLERMHEVEPERLPALFNAHVGALGLRAVDILLADVRQQALISLPHEPGRPPERLPVDTSEAGRAYRTGAMETGEHPDGGLTLWLPLIDGVERIGVLGIRTDVLDRPTLRVCRALASLIALAVVSKSHFSDAFPRVRRSERMNMPAEMVWAYLPPRTMGTDQVTSSAVLEPAYDLGGDSFDHSLLDGDLHVSVLDAMGHDLSSGLASTVGMASCRNIRRDDDATDLSRIARSIDSHLAHWLPDRHLTGILCHLRVADGLLRWVNCGHPPPLLLRGQRVLAEAMTSEPQVPMGMGHRLGQAEWRTDSIQLEPGDRVLLHTDGVTDAKNATGVRFGEERFTEFVLRAVAAGEPAPEALRRLIRAILVHQRDRLSDDATILMFEWHPT</sequence>
<gene>
    <name evidence="3" type="ORF">SAMN06297387_10893</name>
</gene>
<name>A0A286DWD3_9ACTN</name>
<dbReference type="PANTHER" id="PTHR43156">
    <property type="entry name" value="STAGE II SPORULATION PROTEIN E-RELATED"/>
    <property type="match status" value="1"/>
</dbReference>
<feature type="domain" description="PPM-type phosphatase" evidence="2">
    <location>
        <begin position="188"/>
        <end position="410"/>
    </location>
</feature>
<accession>A0A286DWD3</accession>
<dbReference type="InterPro" id="IPR052016">
    <property type="entry name" value="Bact_Sigma-Reg"/>
</dbReference>